<accession>A0A4U5WML7</accession>
<keyword evidence="2" id="KW-1185">Reference proteome</keyword>
<organism evidence="1 2">
    <name type="scientific">Streptomyces lasalocidi</name>
    <name type="common">Streptomyces lasaliensis</name>
    <dbReference type="NCBI Taxonomy" id="324833"/>
    <lineage>
        <taxon>Bacteria</taxon>
        <taxon>Bacillati</taxon>
        <taxon>Actinomycetota</taxon>
        <taxon>Actinomycetes</taxon>
        <taxon>Kitasatosporales</taxon>
        <taxon>Streptomycetaceae</taxon>
        <taxon>Streptomyces</taxon>
    </lineage>
</organism>
<sequence length="63" mass="7090">MTLAIRIEYPNDRAIDASGDTLEELIEAVNVAIATLWGKRKYGDNAVTLEEIEQWLNQAKQAE</sequence>
<dbReference type="EMBL" id="SZNQ01000001">
    <property type="protein sequence ID" value="TKT03435.1"/>
    <property type="molecule type" value="Genomic_DNA"/>
</dbReference>
<evidence type="ECO:0000313" key="2">
    <source>
        <dbReference type="Proteomes" id="UP000305929"/>
    </source>
</evidence>
<dbReference type="Proteomes" id="UP000305929">
    <property type="component" value="Unassembled WGS sequence"/>
</dbReference>
<dbReference type="AlphaFoldDB" id="A0A4U5WML7"/>
<comment type="caution">
    <text evidence="1">The sequence shown here is derived from an EMBL/GenBank/DDBJ whole genome shotgun (WGS) entry which is preliminary data.</text>
</comment>
<proteinExistence type="predicted"/>
<dbReference type="RefSeq" id="WP_137309283.1">
    <property type="nucleotide sequence ID" value="NZ_SZNQ01000001.1"/>
</dbReference>
<name>A0A4U5WML7_STRLS</name>
<protein>
    <submittedName>
        <fullName evidence="1">Uncharacterized protein</fullName>
    </submittedName>
</protein>
<gene>
    <name evidence="1" type="ORF">E4U91_27310</name>
</gene>
<evidence type="ECO:0000313" key="1">
    <source>
        <dbReference type="EMBL" id="TKT03435.1"/>
    </source>
</evidence>
<reference evidence="1 2" key="1">
    <citation type="submission" date="2019-04" db="EMBL/GenBank/DDBJ databases">
        <title>Streptomyces lasaliensis sp. nov., an Actinomycete isolated from soil which produces the polyether antibiotic lasalocid.</title>
        <authorList>
            <person name="Erwin G."/>
            <person name="Haber C."/>
        </authorList>
    </citation>
    <scope>NUCLEOTIDE SEQUENCE [LARGE SCALE GENOMIC DNA]</scope>
    <source>
        <strain evidence="1 2">X-537</strain>
    </source>
</reference>